<dbReference type="Proteomes" id="UP000187486">
    <property type="component" value="Unassembled WGS sequence"/>
</dbReference>
<dbReference type="RefSeq" id="WP_076161379.1">
    <property type="nucleotide sequence ID" value="NZ_JBEZVB010000159.1"/>
</dbReference>
<evidence type="ECO:0000313" key="1">
    <source>
        <dbReference type="EMBL" id="OLZ51705.1"/>
    </source>
</evidence>
<accession>A0A1R0KUE2</accession>
<dbReference type="OrthoDB" id="10013051at2"/>
<dbReference type="AlphaFoldDB" id="A0A1R0KUE2"/>
<name>A0A1R0KUE2_9PSEU</name>
<gene>
    <name evidence="1" type="ORF">BS329_15690</name>
</gene>
<evidence type="ECO:0000313" key="2">
    <source>
        <dbReference type="Proteomes" id="UP000187486"/>
    </source>
</evidence>
<sequence length="254" mass="27842">MTSVDIETKTVLACPTRPTMTPLDSDIAPKDRFLDLTEWGRLREAARCGPFTRSGAYRPGDYVTFSAVANCAATVQILEPQGGGTQYLYSDGRIESTRATLKDWRPATTAEIEHWRNDTPAHLPGSAEKNQFPADMPAPHRHTQRLLHAMRVAYEAVLHASLANLADGDEETMPAPLTLRDTHVAVETCGYVVESLSEIMATLRVAAGPDDQHVTIAGTEETRRELRSLLGRFADLLTETDPASGPHADPRALR</sequence>
<keyword evidence="2" id="KW-1185">Reference proteome</keyword>
<reference evidence="1 2" key="1">
    <citation type="submission" date="2016-01" db="EMBL/GenBank/DDBJ databases">
        <title>Amycolatopsis coloradensis genome sequencing and assembly.</title>
        <authorList>
            <person name="Mayilraj S."/>
        </authorList>
    </citation>
    <scope>NUCLEOTIDE SEQUENCE [LARGE SCALE GENOMIC DNA]</scope>
    <source>
        <strain evidence="1 2">DSM 44225</strain>
    </source>
</reference>
<comment type="caution">
    <text evidence="1">The sequence shown here is derived from an EMBL/GenBank/DDBJ whole genome shotgun (WGS) entry which is preliminary data.</text>
</comment>
<dbReference type="STRING" id="76021.BS329_15690"/>
<proteinExistence type="predicted"/>
<dbReference type="EMBL" id="MQUQ01000007">
    <property type="protein sequence ID" value="OLZ51705.1"/>
    <property type="molecule type" value="Genomic_DNA"/>
</dbReference>
<organism evidence="1 2">
    <name type="scientific">Amycolatopsis coloradensis</name>
    <dbReference type="NCBI Taxonomy" id="76021"/>
    <lineage>
        <taxon>Bacteria</taxon>
        <taxon>Bacillati</taxon>
        <taxon>Actinomycetota</taxon>
        <taxon>Actinomycetes</taxon>
        <taxon>Pseudonocardiales</taxon>
        <taxon>Pseudonocardiaceae</taxon>
        <taxon>Amycolatopsis</taxon>
    </lineage>
</organism>
<protein>
    <submittedName>
        <fullName evidence="1">Uncharacterized protein</fullName>
    </submittedName>
</protein>